<feature type="compositionally biased region" description="Basic and acidic residues" evidence="1">
    <location>
        <begin position="79"/>
        <end position="113"/>
    </location>
</feature>
<dbReference type="AlphaFoldDB" id="A0A5C4V1Z2"/>
<evidence type="ECO:0000313" key="3">
    <source>
        <dbReference type="Proteomes" id="UP000311713"/>
    </source>
</evidence>
<evidence type="ECO:0000313" key="2">
    <source>
        <dbReference type="EMBL" id="TNM29436.1"/>
    </source>
</evidence>
<dbReference type="Proteomes" id="UP000311713">
    <property type="component" value="Unassembled WGS sequence"/>
</dbReference>
<accession>A0A5C4V1Z2</accession>
<dbReference type="EMBL" id="VDGT01000010">
    <property type="protein sequence ID" value="TNM29436.1"/>
    <property type="molecule type" value="Genomic_DNA"/>
</dbReference>
<keyword evidence="3" id="KW-1185">Reference proteome</keyword>
<reference evidence="2 3" key="1">
    <citation type="submission" date="2019-06" db="EMBL/GenBank/DDBJ databases">
        <title>Draft genome of Streptomyces sedi sp. JCM16909.</title>
        <authorList>
            <person name="Klykleung N."/>
            <person name="Tanasupawat S."/>
            <person name="Kudo T."/>
            <person name="Yuki M."/>
            <person name="Ohkuma M."/>
        </authorList>
    </citation>
    <scope>NUCLEOTIDE SEQUENCE [LARGE SCALE GENOMIC DNA]</scope>
    <source>
        <strain evidence="2 3">JCM 16909</strain>
    </source>
</reference>
<comment type="caution">
    <text evidence="2">The sequence shown here is derived from an EMBL/GenBank/DDBJ whole genome shotgun (WGS) entry which is preliminary data.</text>
</comment>
<feature type="region of interest" description="Disordered" evidence="1">
    <location>
        <begin position="78"/>
        <end position="113"/>
    </location>
</feature>
<dbReference type="OrthoDB" id="10009197at2"/>
<evidence type="ECO:0000256" key="1">
    <source>
        <dbReference type="SAM" id="MobiDB-lite"/>
    </source>
</evidence>
<proteinExistence type="predicted"/>
<gene>
    <name evidence="2" type="ORF">FH715_14950</name>
</gene>
<sequence length="113" mass="12822">MLIYLHDDELDLGYDVTDPARLLAELKRTARPHGISVQEVGLDPRVLDNLTPDMAIVDLGVARGTTLQKLIAVLECSDPEARPSRRAQRAERAERQRERERARVREPEQLTTP</sequence>
<dbReference type="RefSeq" id="WP_139645410.1">
    <property type="nucleotide sequence ID" value="NZ_BAAAZS010000129.1"/>
</dbReference>
<organism evidence="2 3">
    <name type="scientific">Streptomyces sedi</name>
    <dbReference type="NCBI Taxonomy" id="555059"/>
    <lineage>
        <taxon>Bacteria</taxon>
        <taxon>Bacillati</taxon>
        <taxon>Actinomycetota</taxon>
        <taxon>Actinomycetes</taxon>
        <taxon>Kitasatosporales</taxon>
        <taxon>Streptomycetaceae</taxon>
        <taxon>Streptomyces</taxon>
    </lineage>
</organism>
<protein>
    <submittedName>
        <fullName evidence="2">Uncharacterized protein</fullName>
    </submittedName>
</protein>
<name>A0A5C4V1Z2_9ACTN</name>